<reference evidence="1" key="2">
    <citation type="journal article" date="2015" name="Data Brief">
        <title>Shoot transcriptome of the giant reed, Arundo donax.</title>
        <authorList>
            <person name="Barrero R.A."/>
            <person name="Guerrero F.D."/>
            <person name="Moolhuijzen P."/>
            <person name="Goolsby J.A."/>
            <person name="Tidwell J."/>
            <person name="Bellgard S.E."/>
            <person name="Bellgard M.I."/>
        </authorList>
    </citation>
    <scope>NUCLEOTIDE SEQUENCE</scope>
    <source>
        <tissue evidence="1">Shoot tissue taken approximately 20 cm above the soil surface</tissue>
    </source>
</reference>
<reference evidence="1" key="1">
    <citation type="submission" date="2014-09" db="EMBL/GenBank/DDBJ databases">
        <authorList>
            <person name="Magalhaes I.L.F."/>
            <person name="Oliveira U."/>
            <person name="Santos F.R."/>
            <person name="Vidigal T.H.D.A."/>
            <person name="Brescovit A.D."/>
            <person name="Santos A.J."/>
        </authorList>
    </citation>
    <scope>NUCLEOTIDE SEQUENCE</scope>
    <source>
        <tissue evidence="1">Shoot tissue taken approximately 20 cm above the soil surface</tissue>
    </source>
</reference>
<accession>A0A0A9EP03</accession>
<protein>
    <submittedName>
        <fullName evidence="1">Uncharacterized protein</fullName>
    </submittedName>
</protein>
<proteinExistence type="predicted"/>
<name>A0A0A9EP03_ARUDO</name>
<dbReference type="EMBL" id="GBRH01198320">
    <property type="protein sequence ID" value="JAD99575.1"/>
    <property type="molecule type" value="Transcribed_RNA"/>
</dbReference>
<organism evidence="1">
    <name type="scientific">Arundo donax</name>
    <name type="common">Giant reed</name>
    <name type="synonym">Donax arundinaceus</name>
    <dbReference type="NCBI Taxonomy" id="35708"/>
    <lineage>
        <taxon>Eukaryota</taxon>
        <taxon>Viridiplantae</taxon>
        <taxon>Streptophyta</taxon>
        <taxon>Embryophyta</taxon>
        <taxon>Tracheophyta</taxon>
        <taxon>Spermatophyta</taxon>
        <taxon>Magnoliopsida</taxon>
        <taxon>Liliopsida</taxon>
        <taxon>Poales</taxon>
        <taxon>Poaceae</taxon>
        <taxon>PACMAD clade</taxon>
        <taxon>Arundinoideae</taxon>
        <taxon>Arundineae</taxon>
        <taxon>Arundo</taxon>
    </lineage>
</organism>
<evidence type="ECO:0000313" key="1">
    <source>
        <dbReference type="EMBL" id="JAD99575.1"/>
    </source>
</evidence>
<sequence length="81" mass="9451">MLCYEFPVTRIPWVMLWPFRVGTIVQALQSLLIYSNSRIRGHGLTGVYLRWTRLSEGGFVFWTIDVGSFWIPAVSREELET</sequence>
<dbReference type="AlphaFoldDB" id="A0A0A9EP03"/>